<evidence type="ECO:0000259" key="1">
    <source>
        <dbReference type="Pfam" id="PF01261"/>
    </source>
</evidence>
<dbReference type="PATRIC" id="fig|79929.8.peg.71"/>
<reference evidence="2 3" key="2">
    <citation type="journal article" date="2010" name="J. Bacteriol.">
        <title>Complete genome sequence of Methanothermobacter marburgensis, a methanoarchaeon model organism.</title>
        <authorList>
            <person name="Liesegang H."/>
            <person name="Kaster A.K."/>
            <person name="Wiezer A."/>
            <person name="Goenrich M."/>
            <person name="Wollherr A."/>
            <person name="Seedorf H."/>
            <person name="Gottschalk G."/>
            <person name="Thauer R.K."/>
        </authorList>
    </citation>
    <scope>NUCLEOTIDE SEQUENCE [LARGE SCALE GENOMIC DNA]</scope>
    <source>
        <strain evidence="3">ATCC BAA-927 / DSM 2133 / JCM 14651 / NBRC 100331 / OCM 82 / Marburg</strain>
    </source>
</reference>
<dbReference type="PANTHER" id="PTHR12110">
    <property type="entry name" value="HYDROXYPYRUVATE ISOMERASE"/>
    <property type="match status" value="1"/>
</dbReference>
<dbReference type="PaxDb" id="79929-MTBMA_c00720"/>
<accession>D9PTY4</accession>
<dbReference type="PANTHER" id="PTHR12110:SF21">
    <property type="entry name" value="XYLOSE ISOMERASE-LIKE TIM BARREL DOMAIN-CONTAINING PROTEIN"/>
    <property type="match status" value="1"/>
</dbReference>
<dbReference type="InterPro" id="IPR050312">
    <property type="entry name" value="IolE/XylAMocC-like"/>
</dbReference>
<dbReference type="InterPro" id="IPR036237">
    <property type="entry name" value="Xyl_isomerase-like_sf"/>
</dbReference>
<dbReference type="AlphaFoldDB" id="D9PTY4"/>
<keyword evidence="2" id="KW-0413">Isomerase</keyword>
<dbReference type="KEGG" id="mmg:MTBMA_c00720"/>
<dbReference type="RefSeq" id="WP_013294911.1">
    <property type="nucleotide sequence ID" value="NC_014408.1"/>
</dbReference>
<reference key="1">
    <citation type="submission" date="2009-08" db="EMBL/GenBank/DDBJ databases">
        <title>The genome sequence of Methanothermobacter marburgensis.</title>
        <authorList>
            <person name="Kaster A."/>
            <person name="Seedorf H."/>
            <person name="Goenrich M."/>
            <person name="Wiezer A."/>
            <person name="Liesegang H."/>
            <person name="Thauer R."/>
            <person name="Gottschalk G."/>
        </authorList>
    </citation>
    <scope>NUCLEOTIDE SEQUENCE</scope>
    <source>
        <strain>Marburg</strain>
    </source>
</reference>
<dbReference type="GO" id="GO:0016853">
    <property type="term" value="F:isomerase activity"/>
    <property type="evidence" value="ECO:0007669"/>
    <property type="project" value="UniProtKB-KW"/>
</dbReference>
<feature type="domain" description="Xylose isomerase-like TIM barrel" evidence="1">
    <location>
        <begin position="19"/>
        <end position="221"/>
    </location>
</feature>
<dbReference type="Pfam" id="PF01261">
    <property type="entry name" value="AP_endonuc_2"/>
    <property type="match status" value="1"/>
</dbReference>
<dbReference type="GeneID" id="9703777"/>
<dbReference type="STRING" id="79929.MTBMA_c00720"/>
<sequence length="248" mass="28127">MRLGFSTLALFMEPMENILEKAEEDGFQLLEILCEGPYWPRRLLEDGAALEVFESFDLEILLHAPTIDLNPGSMNQGVREETERQMIETVELASRIGATTVTTHPGLVHRREERIRNAALKFAAETLKNCVAHAEDSSVKFSVENMPDRFSYLCNSPRELEEFSEKCGSYVTVDVGHANTTGFLEDFLSMERIAHHHLSDNNGERDQHLPLGEGTVDLELLRGIDRGVIELNNYEGVIKSRRILESFY</sequence>
<evidence type="ECO:0000313" key="3">
    <source>
        <dbReference type="Proteomes" id="UP000000345"/>
    </source>
</evidence>
<keyword evidence="3" id="KW-1185">Reference proteome</keyword>
<dbReference type="OrthoDB" id="59344at2157"/>
<dbReference type="HOGENOM" id="CLU_050006_7_2_2"/>
<organism evidence="2 3">
    <name type="scientific">Methanothermobacter marburgensis (strain ATCC BAA-927 / DSM 2133 / JCM 14651 / NBRC 100331 / OCM 82 / Marburg)</name>
    <name type="common">Methanobacterium thermoautotrophicum</name>
    <dbReference type="NCBI Taxonomy" id="79929"/>
    <lineage>
        <taxon>Archaea</taxon>
        <taxon>Methanobacteriati</taxon>
        <taxon>Methanobacteriota</taxon>
        <taxon>Methanomada group</taxon>
        <taxon>Methanobacteria</taxon>
        <taxon>Methanobacteriales</taxon>
        <taxon>Methanobacteriaceae</taxon>
        <taxon>Methanothermobacter</taxon>
    </lineage>
</organism>
<protein>
    <submittedName>
        <fullName evidence="2">Predicted sugar phosphate isomerase/epimerase</fullName>
    </submittedName>
</protein>
<dbReference type="SUPFAM" id="SSF51658">
    <property type="entry name" value="Xylose isomerase-like"/>
    <property type="match status" value="1"/>
</dbReference>
<dbReference type="Gene3D" id="3.20.20.150">
    <property type="entry name" value="Divalent-metal-dependent TIM barrel enzymes"/>
    <property type="match status" value="1"/>
</dbReference>
<proteinExistence type="predicted"/>
<dbReference type="GeneID" id="77398856"/>
<name>D9PTY4_METTM</name>
<dbReference type="EMBL" id="CP001710">
    <property type="protein sequence ID" value="ADL57682.1"/>
    <property type="molecule type" value="Genomic_DNA"/>
</dbReference>
<evidence type="ECO:0000313" key="2">
    <source>
        <dbReference type="EMBL" id="ADL57682.1"/>
    </source>
</evidence>
<dbReference type="Proteomes" id="UP000000345">
    <property type="component" value="Chromosome"/>
</dbReference>
<dbReference type="InterPro" id="IPR013022">
    <property type="entry name" value="Xyl_isomerase-like_TIM-brl"/>
</dbReference>
<gene>
    <name evidence="2" type="ordered locus">MTBMA_c00720</name>
</gene>